<feature type="compositionally biased region" description="Acidic residues" evidence="1">
    <location>
        <begin position="70"/>
        <end position="81"/>
    </location>
</feature>
<feature type="region of interest" description="Disordered" evidence="1">
    <location>
        <begin position="1"/>
        <end position="86"/>
    </location>
</feature>
<sequence length="358" mass="41328">MTKRKVTFEEGVNEDEGGPDIKSRRFKENHSLDSDEEDEQTIEMGETTTARSLNKQDKDGGGDENVLHDDDIEGQEDETIREDDGIKLTPFNLKEEMEEGHFDAQGNYIANKRDEDITDGWLDSVDWNKVTTSKRNLPNMEVDEEPMVKSNPVKLKKEMVEIMKPGENVLKALKRLGGKKKPMSTADRWKKKKNKEEEKLSEKEKEQKEMLLKLTGLADVLMSEGDFQIYEKTFEKLNFEIKESEKKAGEDQFADAEVDDEDDALEAAFKGESTEKSYADSAKTQEKESEPKVNTSDEVQWFYKEKDDEKNELKGPFPSSQMLKWQEEGKFGDGVYCRRENQEGSLYNSRRIDFDLYT</sequence>
<dbReference type="SMART" id="SM00444">
    <property type="entry name" value="GYF"/>
    <property type="match status" value="1"/>
</dbReference>
<evidence type="ECO:0000256" key="1">
    <source>
        <dbReference type="SAM" id="MobiDB-lite"/>
    </source>
</evidence>
<feature type="compositionally biased region" description="Basic and acidic residues" evidence="1">
    <location>
        <begin position="194"/>
        <end position="206"/>
    </location>
</feature>
<feature type="compositionally biased region" description="Basic and acidic residues" evidence="1">
    <location>
        <begin position="54"/>
        <end position="69"/>
    </location>
</feature>
<organism evidence="3 4">
    <name type="scientific">Clytia hemisphaerica</name>
    <dbReference type="NCBI Taxonomy" id="252671"/>
    <lineage>
        <taxon>Eukaryota</taxon>
        <taxon>Metazoa</taxon>
        <taxon>Cnidaria</taxon>
        <taxon>Hydrozoa</taxon>
        <taxon>Hydroidolina</taxon>
        <taxon>Leptothecata</taxon>
        <taxon>Obeliida</taxon>
        <taxon>Clytiidae</taxon>
        <taxon>Clytia</taxon>
    </lineage>
</organism>
<dbReference type="PROSITE" id="PS50829">
    <property type="entry name" value="GYF"/>
    <property type="match status" value="1"/>
</dbReference>
<name>A0A7M5WI50_9CNID</name>
<dbReference type="InterPro" id="IPR039905">
    <property type="entry name" value="CD2BP2/Lin1"/>
</dbReference>
<dbReference type="PANTHER" id="PTHR13138:SF3">
    <property type="entry name" value="CD2 ANTIGEN CYTOPLASMIC TAIL-BINDING PROTEIN 2"/>
    <property type="match status" value="1"/>
</dbReference>
<evidence type="ECO:0000259" key="2">
    <source>
        <dbReference type="PROSITE" id="PS50829"/>
    </source>
</evidence>
<dbReference type="EnsemblMetazoa" id="CLYHEMT000777.1">
    <property type="protein sequence ID" value="CLYHEMP000777.1"/>
    <property type="gene ID" value="CLYHEMG000777"/>
</dbReference>
<dbReference type="AlphaFoldDB" id="A0A7M5WI50"/>
<protein>
    <recommendedName>
        <fullName evidence="2">GYF domain-containing protein</fullName>
    </recommendedName>
</protein>
<feature type="region of interest" description="Disordered" evidence="1">
    <location>
        <begin position="268"/>
        <end position="297"/>
    </location>
</feature>
<accession>A0A7M5WI50</accession>
<feature type="region of interest" description="Disordered" evidence="1">
    <location>
        <begin position="175"/>
        <end position="206"/>
    </location>
</feature>
<dbReference type="CDD" id="cd00072">
    <property type="entry name" value="GYF"/>
    <property type="match status" value="1"/>
</dbReference>
<dbReference type="SUPFAM" id="SSF55277">
    <property type="entry name" value="GYF domain"/>
    <property type="match status" value="1"/>
</dbReference>
<dbReference type="InterPro" id="IPR003169">
    <property type="entry name" value="GYF"/>
</dbReference>
<reference evidence="3" key="1">
    <citation type="submission" date="2021-01" db="UniProtKB">
        <authorList>
            <consortium name="EnsemblMetazoa"/>
        </authorList>
    </citation>
    <scope>IDENTIFICATION</scope>
</reference>
<dbReference type="InterPro" id="IPR035445">
    <property type="entry name" value="GYF-like_dom_sf"/>
</dbReference>
<dbReference type="GO" id="GO:0005682">
    <property type="term" value="C:U5 snRNP"/>
    <property type="evidence" value="ECO:0007669"/>
    <property type="project" value="InterPro"/>
</dbReference>
<feature type="compositionally biased region" description="Basic and acidic residues" evidence="1">
    <location>
        <begin position="272"/>
        <end position="291"/>
    </location>
</feature>
<proteinExistence type="predicted"/>
<keyword evidence="4" id="KW-1185">Reference proteome</keyword>
<dbReference type="Pfam" id="PF02213">
    <property type="entry name" value="GYF"/>
    <property type="match status" value="1"/>
</dbReference>
<evidence type="ECO:0000313" key="4">
    <source>
        <dbReference type="Proteomes" id="UP000594262"/>
    </source>
</evidence>
<feature type="compositionally biased region" description="Basic and acidic residues" evidence="1">
    <location>
        <begin position="19"/>
        <end position="33"/>
    </location>
</feature>
<dbReference type="PANTHER" id="PTHR13138">
    <property type="entry name" value="PROTEIN LIN1"/>
    <property type="match status" value="1"/>
</dbReference>
<evidence type="ECO:0000313" key="3">
    <source>
        <dbReference type="EnsemblMetazoa" id="CLYHEMP000777.1"/>
    </source>
</evidence>
<dbReference type="Proteomes" id="UP000594262">
    <property type="component" value="Unplaced"/>
</dbReference>
<dbReference type="Gene3D" id="3.30.1490.40">
    <property type="match status" value="1"/>
</dbReference>
<feature type="domain" description="GYF" evidence="2">
    <location>
        <begin position="298"/>
        <end position="355"/>
    </location>
</feature>